<dbReference type="SMART" id="SM00908">
    <property type="entry name" value="Gal-bind_lectin"/>
    <property type="match status" value="1"/>
</dbReference>
<dbReference type="InterPro" id="IPR001079">
    <property type="entry name" value="Galectin_CRD"/>
</dbReference>
<dbReference type="SUPFAM" id="SSF49899">
    <property type="entry name" value="Concanavalin A-like lectins/glucanases"/>
    <property type="match status" value="1"/>
</dbReference>
<reference evidence="4" key="1">
    <citation type="journal article" date="2022" name="bioRxiv">
        <title>Sequencing and chromosome-scale assembly of the giantPleurodeles waltlgenome.</title>
        <authorList>
            <person name="Brown T."/>
            <person name="Elewa A."/>
            <person name="Iarovenko S."/>
            <person name="Subramanian E."/>
            <person name="Araus A.J."/>
            <person name="Petzold A."/>
            <person name="Susuki M."/>
            <person name="Suzuki K.-i.T."/>
            <person name="Hayashi T."/>
            <person name="Toyoda A."/>
            <person name="Oliveira C."/>
            <person name="Osipova E."/>
            <person name="Leigh N.D."/>
            <person name="Simon A."/>
            <person name="Yun M.H."/>
        </authorList>
    </citation>
    <scope>NUCLEOTIDE SEQUENCE</scope>
    <source>
        <strain evidence="4">20211129_DDA</strain>
        <tissue evidence="4">Liver</tissue>
    </source>
</reference>
<dbReference type="CDD" id="cd00070">
    <property type="entry name" value="GLECT"/>
    <property type="match status" value="1"/>
</dbReference>
<organism evidence="4 5">
    <name type="scientific">Pleurodeles waltl</name>
    <name type="common">Iberian ribbed newt</name>
    <dbReference type="NCBI Taxonomy" id="8319"/>
    <lineage>
        <taxon>Eukaryota</taxon>
        <taxon>Metazoa</taxon>
        <taxon>Chordata</taxon>
        <taxon>Craniata</taxon>
        <taxon>Vertebrata</taxon>
        <taxon>Euteleostomi</taxon>
        <taxon>Amphibia</taxon>
        <taxon>Batrachia</taxon>
        <taxon>Caudata</taxon>
        <taxon>Salamandroidea</taxon>
        <taxon>Salamandridae</taxon>
        <taxon>Pleurodelinae</taxon>
        <taxon>Pleurodeles</taxon>
    </lineage>
</organism>
<proteinExistence type="predicted"/>
<accession>A0AAV7TCQ5</accession>
<evidence type="ECO:0000256" key="1">
    <source>
        <dbReference type="ARBA" id="ARBA00022734"/>
    </source>
</evidence>
<dbReference type="AlphaFoldDB" id="A0AAV7TCQ5"/>
<dbReference type="PROSITE" id="PS51304">
    <property type="entry name" value="GALECTIN"/>
    <property type="match status" value="1"/>
</dbReference>
<dbReference type="InterPro" id="IPR044156">
    <property type="entry name" value="Galectin-like"/>
</dbReference>
<feature type="domain" description="Galectin" evidence="3">
    <location>
        <begin position="4"/>
        <end position="134"/>
    </location>
</feature>
<gene>
    <name evidence="4" type="ORF">NDU88_005456</name>
</gene>
<dbReference type="GO" id="GO:0030395">
    <property type="term" value="F:lactose binding"/>
    <property type="evidence" value="ECO:0007669"/>
    <property type="project" value="TreeGrafter"/>
</dbReference>
<evidence type="ECO:0000313" key="5">
    <source>
        <dbReference type="Proteomes" id="UP001066276"/>
    </source>
</evidence>
<dbReference type="SMART" id="SM00276">
    <property type="entry name" value="GLECT"/>
    <property type="match status" value="1"/>
</dbReference>
<dbReference type="GO" id="GO:0005615">
    <property type="term" value="C:extracellular space"/>
    <property type="evidence" value="ECO:0007669"/>
    <property type="project" value="TreeGrafter"/>
</dbReference>
<name>A0AAV7TCQ5_PLEWA</name>
<comment type="caution">
    <text evidence="4">The sequence shown here is derived from an EMBL/GenBank/DDBJ whole genome shotgun (WGS) entry which is preliminary data.</text>
</comment>
<dbReference type="PANTHER" id="PTHR11346">
    <property type="entry name" value="GALECTIN"/>
    <property type="match status" value="1"/>
</dbReference>
<evidence type="ECO:0000313" key="4">
    <source>
        <dbReference type="EMBL" id="KAJ1173627.1"/>
    </source>
</evidence>
<sequence>MEQGMVVHNLNLKRGKCIDIKGMIPSDATCFVINLGNDNSDIGLHFNPRFDHEGDVNTIVCNSKAAGNWGEEQRETAFPFKQGEKTEICVHLEQDDLIIKLPGGQEMKFPNRLGLESASYLSVEGFHVKSLKLD</sequence>
<dbReference type="InterPro" id="IPR013320">
    <property type="entry name" value="ConA-like_dom_sf"/>
</dbReference>
<protein>
    <recommendedName>
        <fullName evidence="2">Galectin</fullName>
    </recommendedName>
</protein>
<keyword evidence="5" id="KW-1185">Reference proteome</keyword>
<dbReference type="EMBL" id="JANPWB010000007">
    <property type="protein sequence ID" value="KAJ1173627.1"/>
    <property type="molecule type" value="Genomic_DNA"/>
</dbReference>
<dbReference type="Proteomes" id="UP001066276">
    <property type="component" value="Chromosome 4_1"/>
</dbReference>
<dbReference type="Pfam" id="PF00337">
    <property type="entry name" value="Gal-bind_lectin"/>
    <property type="match status" value="1"/>
</dbReference>
<evidence type="ECO:0000256" key="2">
    <source>
        <dbReference type="RuleBase" id="RU102079"/>
    </source>
</evidence>
<dbReference type="Gene3D" id="2.60.120.200">
    <property type="match status" value="1"/>
</dbReference>
<dbReference type="FunFam" id="2.60.120.200:FF:000021">
    <property type="entry name" value="Galectin"/>
    <property type="match status" value="1"/>
</dbReference>
<dbReference type="GO" id="GO:0043236">
    <property type="term" value="F:laminin binding"/>
    <property type="evidence" value="ECO:0007669"/>
    <property type="project" value="TreeGrafter"/>
</dbReference>
<evidence type="ECO:0000259" key="3">
    <source>
        <dbReference type="PROSITE" id="PS51304"/>
    </source>
</evidence>
<dbReference type="PANTHER" id="PTHR11346:SF97">
    <property type="entry name" value="GALECTIN-1"/>
    <property type="match status" value="1"/>
</dbReference>
<keyword evidence="1 2" id="KW-0430">Lectin</keyword>